<feature type="region of interest" description="Disordered" evidence="2">
    <location>
        <begin position="76"/>
        <end position="96"/>
    </location>
</feature>
<dbReference type="PANTHER" id="PTHR18937">
    <property type="entry name" value="STRUCTURAL MAINTENANCE OF CHROMOSOMES SMC FAMILY MEMBER"/>
    <property type="match status" value="1"/>
</dbReference>
<proteinExistence type="predicted"/>
<evidence type="ECO:0000313" key="4">
    <source>
        <dbReference type="Proteomes" id="UP000014071"/>
    </source>
</evidence>
<dbReference type="OrthoDB" id="10255344at2759"/>
<organism evidence="3 4">
    <name type="scientific">Pseudozyma hubeiensis (strain SY62)</name>
    <name type="common">Yeast</name>
    <dbReference type="NCBI Taxonomy" id="1305764"/>
    <lineage>
        <taxon>Eukaryota</taxon>
        <taxon>Fungi</taxon>
        <taxon>Dikarya</taxon>
        <taxon>Basidiomycota</taxon>
        <taxon>Ustilaginomycotina</taxon>
        <taxon>Ustilaginomycetes</taxon>
        <taxon>Ustilaginales</taxon>
        <taxon>Ustilaginaceae</taxon>
        <taxon>Pseudozyma</taxon>
    </lineage>
</organism>
<sequence>MMSEVSFSSNLDLSTTPIVRSRRISCLPLDPSTLTSPTKAKDTLQTLRLENVALIEELNNMDEQLRQLQAEKASSSSLLHLSSSSSTDSLPDEHRYSAENRSAKRLLHRLIAKLASQEEVMDVDETFELDRSMVVDPERSILEPGRTTHLSTPNGKNRVARRFEGDLLDDIGLLGEALKERAGRVGFATAEREAELRSVKQRNEMLAEKLARLESELKGMRSAADDDGDSERMAEKLSADILAAQQREADLQSQLLTAQAHSTDLERHLAQTTAKLDQLSAEQDLIISAAAKKSSAHIEALTLQLAEQSSTTPAASSGVDSDRVHELESQLDLANASLLSLQSEHCSLQTQLEQRRSATNDVQVMLDELKEKRERLFAVQSHNERVRWLEKVVGLQQRIVQLLDRQEGGEEWVEYANQLREQLATLKEADTPVPVKERKDAAVEASMTTVDEKRDEVVMALKGEVEELEARVLRRNEQIGSLQRQLKGVENDLARSRTNQLLAEETVDDLESEREEQLETIRLLEEQVAQLQSSKSSSSSSSSSSASAVDPDMQTAAADVVVDETALIEARETISGLETKLESLSEENATLLGQKQALEQDIVSLTERIQHHSTVLTESKALDEQRDEEITTLKQSLLTSTDRLTSTQADLSSLTLQLAEHREFASTSTERISTLESDLHTLSTTHAALLASSSTTQSELDTAVATIATLTSERDEHRSKCSSLESGLQELLSKHAELDSILAAKDEALTQRNSEYWSLKEELAELQEEAERSRGEIALLAEVQERLEGVTREKSEMEMRVAAQEEALLRLKGDVASARSTEEMLNEQYVASQRRVKDLESIVASLEGEARQGEQDSDLQAKLSEAQTEVQYLTSRIDELGEELGRKAEEIEEADSKILDALKESKKYATRYNKLSAKFETLQTEVKAKEEEVRKVEEVLKGERERVKALMMEKEMGGSSGMVRSSSGGVAGRKRSKPDHDDEAAREEDGESEATPYRKAVYAPSPSARTMSASSFTPVRRAAVPLKRSHHTKPTNTTPVVLGHATPPPGGMVRSTSNPSELIAQRLHASPSAPTPKPLLSDKTNLAPGGGGAAGVSRLSSKGERPEMAVKPSKKGLTSLLPSSEEKKVLAGGTAAAAAGAGAAAGGGAADFLARMKAQRAAAAAQRA</sequence>
<protein>
    <submittedName>
        <fullName evidence="3">Viral A-type inclusion protein repeat protein</fullName>
    </submittedName>
</protein>
<evidence type="ECO:0000313" key="3">
    <source>
        <dbReference type="EMBL" id="GAC98025.1"/>
    </source>
</evidence>
<dbReference type="RefSeq" id="XP_012191612.1">
    <property type="nucleotide sequence ID" value="XM_012336222.1"/>
</dbReference>
<feature type="compositionally biased region" description="Polar residues" evidence="2">
    <location>
        <begin position="1007"/>
        <end position="1017"/>
    </location>
</feature>
<feature type="coiled-coil region" evidence="1">
    <location>
        <begin position="196"/>
        <end position="282"/>
    </location>
</feature>
<dbReference type="Proteomes" id="UP000014071">
    <property type="component" value="Unassembled WGS sequence"/>
</dbReference>
<evidence type="ECO:0000256" key="1">
    <source>
        <dbReference type="SAM" id="Coils"/>
    </source>
</evidence>
<dbReference type="HOGENOM" id="CLU_270649_0_0_1"/>
<feature type="region of interest" description="Disordered" evidence="2">
    <location>
        <begin position="532"/>
        <end position="552"/>
    </location>
</feature>
<dbReference type="Gene3D" id="1.10.287.1490">
    <property type="match status" value="1"/>
</dbReference>
<evidence type="ECO:0000256" key="2">
    <source>
        <dbReference type="SAM" id="MobiDB-lite"/>
    </source>
</evidence>
<reference evidence="4" key="1">
    <citation type="journal article" date="2013" name="Genome Announc.">
        <title>Draft genome sequence of the basidiomycetous yeast-like fungus Pseudozyma hubeiensis SY62, which produces an abundant amount of the biosurfactant mannosylerythritol lipids.</title>
        <authorList>
            <person name="Konishi M."/>
            <person name="Hatada Y."/>
            <person name="Horiuchi J."/>
        </authorList>
    </citation>
    <scope>NUCLEOTIDE SEQUENCE [LARGE SCALE GENOMIC DNA]</scope>
    <source>
        <strain evidence="4">SY62</strain>
    </source>
</reference>
<accession>R9PIT7</accession>
<feature type="coiled-coil region" evidence="1">
    <location>
        <begin position="567"/>
        <end position="608"/>
    </location>
</feature>
<keyword evidence="4" id="KW-1185">Reference proteome</keyword>
<feature type="compositionally biased region" description="Acidic residues" evidence="2">
    <location>
        <begin position="981"/>
        <end position="992"/>
    </location>
</feature>
<dbReference type="STRING" id="1305764.R9PIT7"/>
<gene>
    <name evidence="3" type="ORF">PHSY_005613</name>
</gene>
<dbReference type="AlphaFoldDB" id="R9PIT7"/>
<name>R9PIT7_PSEHS</name>
<feature type="coiled-coil region" evidence="1">
    <location>
        <begin position="324"/>
        <end position="375"/>
    </location>
</feature>
<dbReference type="eggNOG" id="ENOG502SC5D">
    <property type="taxonomic scope" value="Eukaryota"/>
</dbReference>
<feature type="region of interest" description="Disordered" evidence="2">
    <location>
        <begin position="952"/>
        <end position="1137"/>
    </location>
</feature>
<feature type="compositionally biased region" description="Low complexity" evidence="2">
    <location>
        <begin position="533"/>
        <end position="548"/>
    </location>
</feature>
<feature type="compositionally biased region" description="Low complexity" evidence="2">
    <location>
        <begin position="76"/>
        <end position="89"/>
    </location>
</feature>
<keyword evidence="1" id="KW-0175">Coiled coil</keyword>
<dbReference type="GeneID" id="24110891"/>
<dbReference type="EMBL" id="DF238815">
    <property type="protein sequence ID" value="GAC98025.1"/>
    <property type="molecule type" value="Genomic_DNA"/>
</dbReference>